<keyword evidence="11 23" id="KW-0479">Metal-binding</keyword>
<keyword evidence="6 25" id="KW-0031">Aminopeptidase</keyword>
<keyword evidence="9 25" id="KW-0645">Protease</keyword>
<dbReference type="PRINTS" id="PR00756">
    <property type="entry name" value="ALADIPTASE"/>
</dbReference>
<dbReference type="FunFam" id="2.60.40.1730:FF:000001">
    <property type="entry name" value="Leucyl-cystinyl aminopeptidase"/>
    <property type="match status" value="1"/>
</dbReference>
<dbReference type="Pfam" id="PF17900">
    <property type="entry name" value="Peptidase_M1_N"/>
    <property type="match status" value="1"/>
</dbReference>
<evidence type="ECO:0000256" key="21">
    <source>
        <dbReference type="ARBA" id="ARBA00023288"/>
    </source>
</evidence>
<sequence length="945" mass="109258">MKPAVKKWGFLLILTAVTFATVIKIMIKTKLVSKDEKLPETTSTGFLMTSYNSSIMNDKPWESTYRLSTHVRPQQYFIHLYPNLELGSFVGSVDISIVLDTPQTYIKLHSKELNIKETKLNSSSVTAFLYPEHEFLVILPNEELNAGEYKLHISFEGSLLSKIVGFYQSVYTDSKNHKQHIIATSKFEPTYARLAFPCFDEPQLKSKFKISLTRPSGNNYIALSNMNQESEELNVPSNGLTTVHFANTVPMSTYLACFIVCDFQSLESVKADQGFPLTVYARNGQSENMKYAQQVGLKAINFYVNYFGIQYPLPKLDLIALPNFVSSAMENWGLVTFRETSVLFEEGVSSSTQQELVALTVAHELAHMWFGNLATMKWWNDLWLNEGFATYMKYRSLKSVHPDLDDDTLFLIDSLYVAQSSESSDQRNSSRTIIRDVSHPDQISRMFGVITYRKGSSVIRMLVDVLGEEVFKIGISAYLKRFAFNNAETDDLCAELQTATQNTIDVKNFMDTWTRQAGFPVVSAIRNGTKLTLKQQRFLSNPSVDSSANASLYDYKWEIPITYTTSNNNTVHKFWLTKDLDSVTIDIPSVEWIKLNHRHNGYYMINYSENDWNLLSKLLEKNVDALSAADRSNLIHDAFSLAHANYLPYDIALRTTKYLSLEHDYVPWYVAAPNLKTLRNMFYHRPAHQNLEKYVQNLLGNLKEDFLNDSNDRNFLQRSLRGVIFNLGCLYSLPSYKIKVYELFKRFLYDKVQPNPDIRYTVYYYGMSQGNASEWDKLWELFLSEQEPQNKDIFMEALTFSNKTEILTRLLQYAKNESYVYYSSDYFTIISQISRNPIGTQLVWDFLRNEWQYLVDRFSAEFLNNLIQSVCSDYNTYERLDEMKVFFNKLPEAIVEKIDQKAALQVVSNKIKWFENHEATIISEAAVLKHGTRKTTWCARKAKWW</sequence>
<evidence type="ECO:0000256" key="18">
    <source>
        <dbReference type="ARBA" id="ARBA00023136"/>
    </source>
</evidence>
<organism evidence="29 30">
    <name type="scientific">Aphis craccivora</name>
    <name type="common">Cowpea aphid</name>
    <dbReference type="NCBI Taxonomy" id="307492"/>
    <lineage>
        <taxon>Eukaryota</taxon>
        <taxon>Metazoa</taxon>
        <taxon>Ecdysozoa</taxon>
        <taxon>Arthropoda</taxon>
        <taxon>Hexapoda</taxon>
        <taxon>Insecta</taxon>
        <taxon>Pterygota</taxon>
        <taxon>Neoptera</taxon>
        <taxon>Paraneoptera</taxon>
        <taxon>Hemiptera</taxon>
        <taxon>Sternorrhyncha</taxon>
        <taxon>Aphidomorpha</taxon>
        <taxon>Aphidoidea</taxon>
        <taxon>Aphididae</taxon>
        <taxon>Aphidini</taxon>
        <taxon>Aphis</taxon>
        <taxon>Aphis</taxon>
    </lineage>
</organism>
<evidence type="ECO:0000256" key="12">
    <source>
        <dbReference type="ARBA" id="ARBA00022801"/>
    </source>
</evidence>
<feature type="non-terminal residue" evidence="29">
    <location>
        <position position="945"/>
    </location>
</feature>
<dbReference type="Pfam" id="PF11838">
    <property type="entry name" value="ERAP1_C"/>
    <property type="match status" value="1"/>
</dbReference>
<keyword evidence="17 25" id="KW-0482">Metalloprotease</keyword>
<name>A0A6G0YCD8_APHCR</name>
<evidence type="ECO:0000256" key="3">
    <source>
        <dbReference type="ARBA" id="ARBA00004609"/>
    </source>
</evidence>
<evidence type="ECO:0000256" key="23">
    <source>
        <dbReference type="PIRSR" id="PIRSR634016-3"/>
    </source>
</evidence>
<dbReference type="PANTHER" id="PTHR11533:SF276">
    <property type="entry name" value="GLUTAMYL AMINOPEPTIDASE"/>
    <property type="match status" value="1"/>
</dbReference>
<comment type="catalytic activity">
    <reaction evidence="1">
        <text>Release of N-terminal glutamate (and to a lesser extent aspartate) from a peptide.</text>
        <dbReference type="EC" id="3.4.11.7"/>
    </reaction>
</comment>
<dbReference type="AlphaFoldDB" id="A0A6G0YCD8"/>
<comment type="subunit">
    <text evidence="5">Homodimer; disulfide-linked.</text>
</comment>
<dbReference type="Gene3D" id="1.25.50.20">
    <property type="match status" value="1"/>
</dbReference>
<dbReference type="SUPFAM" id="SSF63737">
    <property type="entry name" value="Leukotriene A4 hydrolase N-terminal domain"/>
    <property type="match status" value="1"/>
</dbReference>
<dbReference type="InterPro" id="IPR001930">
    <property type="entry name" value="Peptidase_M1"/>
</dbReference>
<keyword evidence="21" id="KW-0449">Lipoprotein</keyword>
<keyword evidence="19" id="KW-1015">Disulfide bond</keyword>
<dbReference type="Pfam" id="PF01433">
    <property type="entry name" value="Peptidase_M1"/>
    <property type="match status" value="1"/>
</dbReference>
<protein>
    <recommendedName>
        <fullName evidence="25">Aminopeptidase</fullName>
        <ecNumber evidence="25">3.4.11.-</ecNumber>
    </recommendedName>
</protein>
<dbReference type="GO" id="GO:0005737">
    <property type="term" value="C:cytoplasm"/>
    <property type="evidence" value="ECO:0007669"/>
    <property type="project" value="TreeGrafter"/>
</dbReference>
<dbReference type="GO" id="GO:0006508">
    <property type="term" value="P:proteolysis"/>
    <property type="evidence" value="ECO:0007669"/>
    <property type="project" value="UniProtKB-KW"/>
</dbReference>
<evidence type="ECO:0000256" key="24">
    <source>
        <dbReference type="PIRSR" id="PIRSR634016-4"/>
    </source>
</evidence>
<feature type="domain" description="Aminopeptidase N-like N-terminal" evidence="28">
    <location>
        <begin position="73"/>
        <end position="255"/>
    </location>
</feature>
<evidence type="ECO:0000256" key="13">
    <source>
        <dbReference type="ARBA" id="ARBA00022833"/>
    </source>
</evidence>
<comment type="caution">
    <text evidence="29">The sequence shown here is derived from an EMBL/GenBank/DDBJ whole genome shotgun (WGS) entry which is preliminary data.</text>
</comment>
<comment type="similarity">
    <text evidence="4 25">Belongs to the peptidase M1 family.</text>
</comment>
<feature type="site" description="Transition state stabilizer" evidence="24">
    <location>
        <position position="452"/>
    </location>
</feature>
<dbReference type="GO" id="GO:0043171">
    <property type="term" value="P:peptide catabolic process"/>
    <property type="evidence" value="ECO:0007669"/>
    <property type="project" value="TreeGrafter"/>
</dbReference>
<dbReference type="InterPro" id="IPR027268">
    <property type="entry name" value="Peptidase_M4/M1_CTD_sf"/>
</dbReference>
<dbReference type="InterPro" id="IPR024571">
    <property type="entry name" value="ERAP1-like_C_dom"/>
</dbReference>
<dbReference type="SUPFAM" id="SSF55486">
    <property type="entry name" value="Metalloproteases ('zincins'), catalytic domain"/>
    <property type="match status" value="1"/>
</dbReference>
<keyword evidence="10" id="KW-0812">Transmembrane</keyword>
<dbReference type="GO" id="GO:0005615">
    <property type="term" value="C:extracellular space"/>
    <property type="evidence" value="ECO:0007669"/>
    <property type="project" value="TreeGrafter"/>
</dbReference>
<dbReference type="GO" id="GO:0098552">
    <property type="term" value="C:side of membrane"/>
    <property type="evidence" value="ECO:0007669"/>
    <property type="project" value="UniProtKB-KW"/>
</dbReference>
<evidence type="ECO:0000256" key="25">
    <source>
        <dbReference type="RuleBase" id="RU364040"/>
    </source>
</evidence>
<keyword evidence="13 23" id="KW-0862">Zinc</keyword>
<evidence type="ECO:0000259" key="28">
    <source>
        <dbReference type="Pfam" id="PF17900"/>
    </source>
</evidence>
<evidence type="ECO:0000256" key="2">
    <source>
        <dbReference type="ARBA" id="ARBA00004401"/>
    </source>
</evidence>
<accession>A0A6G0YCD8</accession>
<reference evidence="29 30" key="1">
    <citation type="submission" date="2019-08" db="EMBL/GenBank/DDBJ databases">
        <title>Whole genome of Aphis craccivora.</title>
        <authorList>
            <person name="Voronova N.V."/>
            <person name="Shulinski R.S."/>
            <person name="Bandarenka Y.V."/>
            <person name="Zhorov D.G."/>
            <person name="Warner D."/>
        </authorList>
    </citation>
    <scope>NUCLEOTIDE SEQUENCE [LARGE SCALE GENOMIC DNA]</scope>
    <source>
        <strain evidence="29">180601</strain>
        <tissue evidence="29">Whole Body</tissue>
    </source>
</reference>
<evidence type="ECO:0000256" key="14">
    <source>
        <dbReference type="ARBA" id="ARBA00022837"/>
    </source>
</evidence>
<dbReference type="Gene3D" id="2.60.40.1910">
    <property type="match status" value="1"/>
</dbReference>
<dbReference type="InterPro" id="IPR034016">
    <property type="entry name" value="M1_APN-typ"/>
</dbReference>
<dbReference type="GO" id="GO:0004230">
    <property type="term" value="F:glutamyl aminopeptidase activity"/>
    <property type="evidence" value="ECO:0007669"/>
    <property type="project" value="UniProtKB-EC"/>
</dbReference>
<evidence type="ECO:0000256" key="15">
    <source>
        <dbReference type="ARBA" id="ARBA00022968"/>
    </source>
</evidence>
<evidence type="ECO:0000256" key="22">
    <source>
        <dbReference type="PIRSR" id="PIRSR634016-1"/>
    </source>
</evidence>
<dbReference type="EMBL" id="VUJU01004796">
    <property type="protein sequence ID" value="KAF0753247.1"/>
    <property type="molecule type" value="Genomic_DNA"/>
</dbReference>
<keyword evidence="14" id="KW-0106">Calcium</keyword>
<evidence type="ECO:0000256" key="6">
    <source>
        <dbReference type="ARBA" id="ARBA00022438"/>
    </source>
</evidence>
<evidence type="ECO:0000256" key="17">
    <source>
        <dbReference type="ARBA" id="ARBA00023049"/>
    </source>
</evidence>
<feature type="binding site" evidence="23">
    <location>
        <position position="386"/>
    </location>
    <ligand>
        <name>Zn(2+)</name>
        <dbReference type="ChEBI" id="CHEBI:29105"/>
        <note>catalytic</note>
    </ligand>
</feature>
<comment type="subcellular location">
    <subcellularLocation>
        <location evidence="3">Cell membrane</location>
        <topology evidence="3">Lipid-anchor</topology>
        <topology evidence="3">GPI-anchor</topology>
    </subcellularLocation>
    <subcellularLocation>
        <location evidence="2">Cell membrane</location>
        <topology evidence="2">Single-pass type II membrane protein</topology>
    </subcellularLocation>
</comment>
<feature type="domain" description="ERAP1-like C-terminal" evidence="27">
    <location>
        <begin position="592"/>
        <end position="892"/>
    </location>
</feature>
<evidence type="ECO:0000256" key="16">
    <source>
        <dbReference type="ARBA" id="ARBA00022989"/>
    </source>
</evidence>
<proteinExistence type="inferred from homology"/>
<keyword evidence="30" id="KW-1185">Reference proteome</keyword>
<dbReference type="InterPro" id="IPR050344">
    <property type="entry name" value="Peptidase_M1_aminopeptidases"/>
</dbReference>
<keyword evidence="8" id="KW-0336">GPI-anchor</keyword>
<dbReference type="FunFam" id="2.60.40.1910:FF:000003">
    <property type="entry name" value="Aminopeptidase"/>
    <property type="match status" value="1"/>
</dbReference>
<keyword evidence="16" id="KW-1133">Transmembrane helix</keyword>
<comment type="cofactor">
    <cofactor evidence="23 25">
        <name>Zn(2+)</name>
        <dbReference type="ChEBI" id="CHEBI:29105"/>
    </cofactor>
    <text evidence="23 25">Binds 1 zinc ion per subunit.</text>
</comment>
<keyword evidence="15" id="KW-0735">Signal-anchor</keyword>
<evidence type="ECO:0000256" key="19">
    <source>
        <dbReference type="ARBA" id="ARBA00023157"/>
    </source>
</evidence>
<evidence type="ECO:0000256" key="20">
    <source>
        <dbReference type="ARBA" id="ARBA00023180"/>
    </source>
</evidence>
<evidence type="ECO:0000256" key="1">
    <source>
        <dbReference type="ARBA" id="ARBA00001703"/>
    </source>
</evidence>
<evidence type="ECO:0000256" key="4">
    <source>
        <dbReference type="ARBA" id="ARBA00010136"/>
    </source>
</evidence>
<dbReference type="OrthoDB" id="510539at2759"/>
<dbReference type="InterPro" id="IPR014782">
    <property type="entry name" value="Peptidase_M1_dom"/>
</dbReference>
<feature type="binding site" evidence="23">
    <location>
        <position position="367"/>
    </location>
    <ligand>
        <name>Zn(2+)</name>
        <dbReference type="ChEBI" id="CHEBI:29105"/>
        <note>catalytic</note>
    </ligand>
</feature>
<keyword evidence="20" id="KW-0325">Glycoprotein</keyword>
<dbReference type="GO" id="GO:0070006">
    <property type="term" value="F:metalloaminopeptidase activity"/>
    <property type="evidence" value="ECO:0007669"/>
    <property type="project" value="TreeGrafter"/>
</dbReference>
<evidence type="ECO:0000259" key="27">
    <source>
        <dbReference type="Pfam" id="PF11838"/>
    </source>
</evidence>
<feature type="domain" description="Peptidase M1 membrane alanine aminopeptidase" evidence="26">
    <location>
        <begin position="291"/>
        <end position="513"/>
    </location>
</feature>
<dbReference type="Gene3D" id="2.60.40.1730">
    <property type="entry name" value="tricorn interacting facor f3 domain"/>
    <property type="match status" value="1"/>
</dbReference>
<dbReference type="InterPro" id="IPR045357">
    <property type="entry name" value="Aminopeptidase_N-like_N"/>
</dbReference>
<dbReference type="FunFam" id="1.25.50.20:FF:000001">
    <property type="entry name" value="Aminopeptidase"/>
    <property type="match status" value="1"/>
</dbReference>
<evidence type="ECO:0000256" key="7">
    <source>
        <dbReference type="ARBA" id="ARBA00022475"/>
    </source>
</evidence>
<evidence type="ECO:0000256" key="10">
    <source>
        <dbReference type="ARBA" id="ARBA00022692"/>
    </source>
</evidence>
<keyword evidence="7" id="KW-1003">Cell membrane</keyword>
<feature type="active site" description="Proton acceptor" evidence="22">
    <location>
        <position position="364"/>
    </location>
</feature>
<evidence type="ECO:0000256" key="9">
    <source>
        <dbReference type="ARBA" id="ARBA00022670"/>
    </source>
</evidence>
<dbReference type="GO" id="GO:0042277">
    <property type="term" value="F:peptide binding"/>
    <property type="evidence" value="ECO:0007669"/>
    <property type="project" value="TreeGrafter"/>
</dbReference>
<dbReference type="CDD" id="cd09601">
    <property type="entry name" value="M1_APN-Q_like"/>
    <property type="match status" value="1"/>
</dbReference>
<evidence type="ECO:0000313" key="30">
    <source>
        <dbReference type="Proteomes" id="UP000478052"/>
    </source>
</evidence>
<keyword evidence="18" id="KW-0472">Membrane</keyword>
<feature type="binding site" evidence="23">
    <location>
        <position position="363"/>
    </location>
    <ligand>
        <name>Zn(2+)</name>
        <dbReference type="ChEBI" id="CHEBI:29105"/>
        <note>catalytic</note>
    </ligand>
</feature>
<dbReference type="EC" id="3.4.11.-" evidence="25"/>
<evidence type="ECO:0000256" key="8">
    <source>
        <dbReference type="ARBA" id="ARBA00022622"/>
    </source>
</evidence>
<dbReference type="GO" id="GO:0005886">
    <property type="term" value="C:plasma membrane"/>
    <property type="evidence" value="ECO:0007669"/>
    <property type="project" value="UniProtKB-SubCell"/>
</dbReference>
<dbReference type="InterPro" id="IPR042097">
    <property type="entry name" value="Aminopeptidase_N-like_N_sf"/>
</dbReference>
<dbReference type="FunFam" id="1.10.390.10:FF:000016">
    <property type="entry name" value="Glutamyl aminopeptidase"/>
    <property type="match status" value="1"/>
</dbReference>
<dbReference type="GO" id="GO:0008270">
    <property type="term" value="F:zinc ion binding"/>
    <property type="evidence" value="ECO:0007669"/>
    <property type="project" value="UniProtKB-UniRule"/>
</dbReference>
<evidence type="ECO:0000256" key="5">
    <source>
        <dbReference type="ARBA" id="ARBA00011748"/>
    </source>
</evidence>
<dbReference type="Proteomes" id="UP000478052">
    <property type="component" value="Unassembled WGS sequence"/>
</dbReference>
<dbReference type="PANTHER" id="PTHR11533">
    <property type="entry name" value="PROTEASE M1 ZINC METALLOPROTEASE"/>
    <property type="match status" value="1"/>
</dbReference>
<dbReference type="Gene3D" id="1.10.390.10">
    <property type="entry name" value="Neutral Protease Domain 2"/>
    <property type="match status" value="1"/>
</dbReference>
<keyword evidence="12 25" id="KW-0378">Hydrolase</keyword>
<evidence type="ECO:0000256" key="11">
    <source>
        <dbReference type="ARBA" id="ARBA00022723"/>
    </source>
</evidence>
<gene>
    <name evidence="29" type="ORF">FWK35_00022682</name>
</gene>
<evidence type="ECO:0000313" key="29">
    <source>
        <dbReference type="EMBL" id="KAF0753247.1"/>
    </source>
</evidence>
<evidence type="ECO:0000259" key="26">
    <source>
        <dbReference type="Pfam" id="PF01433"/>
    </source>
</evidence>